<dbReference type="PROSITE" id="PS00086">
    <property type="entry name" value="CYTOCHROME_P450"/>
    <property type="match status" value="1"/>
</dbReference>
<dbReference type="PRINTS" id="PR00385">
    <property type="entry name" value="P450"/>
</dbReference>
<dbReference type="InterPro" id="IPR002401">
    <property type="entry name" value="Cyt_P450_E_grp-I"/>
</dbReference>
<dbReference type="Gene3D" id="1.10.630.10">
    <property type="entry name" value="Cytochrome P450"/>
    <property type="match status" value="1"/>
</dbReference>
<evidence type="ECO:0000313" key="9">
    <source>
        <dbReference type="EMBL" id="EDR04917.1"/>
    </source>
</evidence>
<dbReference type="GO" id="GO:0005506">
    <property type="term" value="F:iron ion binding"/>
    <property type="evidence" value="ECO:0007669"/>
    <property type="project" value="InterPro"/>
</dbReference>
<proteinExistence type="inferred from homology"/>
<keyword evidence="2 7" id="KW-0349">Heme</keyword>
<keyword evidence="5 7" id="KW-0408">Iron</keyword>
<dbReference type="GO" id="GO:0004497">
    <property type="term" value="F:monooxygenase activity"/>
    <property type="evidence" value="ECO:0007669"/>
    <property type="project" value="UniProtKB-KW"/>
</dbReference>
<evidence type="ECO:0000256" key="6">
    <source>
        <dbReference type="ARBA" id="ARBA00023033"/>
    </source>
</evidence>
<dbReference type="InParanoid" id="B0DKC3"/>
<dbReference type="SUPFAM" id="SSF48264">
    <property type="entry name" value="Cytochrome P450"/>
    <property type="match status" value="1"/>
</dbReference>
<name>B0DKC3_LACBS</name>
<evidence type="ECO:0000313" key="10">
    <source>
        <dbReference type="Proteomes" id="UP000001194"/>
    </source>
</evidence>
<keyword evidence="3 7" id="KW-0479">Metal-binding</keyword>
<evidence type="ECO:0000256" key="8">
    <source>
        <dbReference type="RuleBase" id="RU000461"/>
    </source>
</evidence>
<reference evidence="9 10" key="1">
    <citation type="journal article" date="2008" name="Nature">
        <title>The genome of Laccaria bicolor provides insights into mycorrhizal symbiosis.</title>
        <authorList>
            <person name="Martin F."/>
            <person name="Aerts A."/>
            <person name="Ahren D."/>
            <person name="Brun A."/>
            <person name="Danchin E.G.J."/>
            <person name="Duchaussoy F."/>
            <person name="Gibon J."/>
            <person name="Kohler A."/>
            <person name="Lindquist E."/>
            <person name="Pereda V."/>
            <person name="Salamov A."/>
            <person name="Shapiro H.J."/>
            <person name="Wuyts J."/>
            <person name="Blaudez D."/>
            <person name="Buee M."/>
            <person name="Brokstein P."/>
            <person name="Canbaeck B."/>
            <person name="Cohen D."/>
            <person name="Courty P.E."/>
            <person name="Coutinho P.M."/>
            <person name="Delaruelle C."/>
            <person name="Detter J.C."/>
            <person name="Deveau A."/>
            <person name="DiFazio S."/>
            <person name="Duplessis S."/>
            <person name="Fraissinet-Tachet L."/>
            <person name="Lucic E."/>
            <person name="Frey-Klett P."/>
            <person name="Fourrey C."/>
            <person name="Feussner I."/>
            <person name="Gay G."/>
            <person name="Grimwood J."/>
            <person name="Hoegger P.J."/>
            <person name="Jain P."/>
            <person name="Kilaru S."/>
            <person name="Labbe J."/>
            <person name="Lin Y.C."/>
            <person name="Legue V."/>
            <person name="Le Tacon F."/>
            <person name="Marmeisse R."/>
            <person name="Melayah D."/>
            <person name="Montanini B."/>
            <person name="Muratet M."/>
            <person name="Nehls U."/>
            <person name="Niculita-Hirzel H."/>
            <person name="Oudot-Le Secq M.P."/>
            <person name="Peter M."/>
            <person name="Quesneville H."/>
            <person name="Rajashekar B."/>
            <person name="Reich M."/>
            <person name="Rouhier N."/>
            <person name="Schmutz J."/>
            <person name="Yin T."/>
            <person name="Chalot M."/>
            <person name="Henrissat B."/>
            <person name="Kuees U."/>
            <person name="Lucas S."/>
            <person name="Van de Peer Y."/>
            <person name="Podila G.K."/>
            <person name="Polle A."/>
            <person name="Pukkila P.J."/>
            <person name="Richardson P.M."/>
            <person name="Rouze P."/>
            <person name="Sanders I.R."/>
            <person name="Stajich J.E."/>
            <person name="Tunlid A."/>
            <person name="Tuskan G."/>
            <person name="Grigoriev I.V."/>
        </authorList>
    </citation>
    <scope>NUCLEOTIDE SEQUENCE [LARGE SCALE GENOMIC DNA]</scope>
    <source>
        <strain evidence="10">S238N-H82 / ATCC MYA-4686</strain>
    </source>
</reference>
<dbReference type="GO" id="GO:0016705">
    <property type="term" value="F:oxidoreductase activity, acting on paired donors, with incorporation or reduction of molecular oxygen"/>
    <property type="evidence" value="ECO:0007669"/>
    <property type="project" value="InterPro"/>
</dbReference>
<keyword evidence="4 8" id="KW-0560">Oxidoreductase</keyword>
<dbReference type="Proteomes" id="UP000001194">
    <property type="component" value="Unassembled WGS sequence"/>
</dbReference>
<feature type="binding site" description="axial binding residue" evidence="7">
    <location>
        <position position="395"/>
    </location>
    <ligand>
        <name>heme</name>
        <dbReference type="ChEBI" id="CHEBI:30413"/>
    </ligand>
    <ligandPart>
        <name>Fe</name>
        <dbReference type="ChEBI" id="CHEBI:18248"/>
    </ligandPart>
</feature>
<evidence type="ECO:0000256" key="7">
    <source>
        <dbReference type="PIRSR" id="PIRSR602401-1"/>
    </source>
</evidence>
<dbReference type="RefSeq" id="XP_001884307.1">
    <property type="nucleotide sequence ID" value="XM_001884272.1"/>
</dbReference>
<gene>
    <name evidence="9" type="ORF">LACBIDRAFT_303797</name>
</gene>
<evidence type="ECO:0000256" key="4">
    <source>
        <dbReference type="ARBA" id="ARBA00023002"/>
    </source>
</evidence>
<accession>B0DKC3</accession>
<dbReference type="PANTHER" id="PTHR24291">
    <property type="entry name" value="CYTOCHROME P450 FAMILY 4"/>
    <property type="match status" value="1"/>
</dbReference>
<comment type="similarity">
    <text evidence="1 8">Belongs to the cytochrome P450 family.</text>
</comment>
<organism evidence="10">
    <name type="scientific">Laccaria bicolor (strain S238N-H82 / ATCC MYA-4686)</name>
    <name type="common">Bicoloured deceiver</name>
    <name type="synonym">Laccaria laccata var. bicolor</name>
    <dbReference type="NCBI Taxonomy" id="486041"/>
    <lineage>
        <taxon>Eukaryota</taxon>
        <taxon>Fungi</taxon>
        <taxon>Dikarya</taxon>
        <taxon>Basidiomycota</taxon>
        <taxon>Agaricomycotina</taxon>
        <taxon>Agaricomycetes</taxon>
        <taxon>Agaricomycetidae</taxon>
        <taxon>Agaricales</taxon>
        <taxon>Agaricineae</taxon>
        <taxon>Hydnangiaceae</taxon>
        <taxon>Laccaria</taxon>
    </lineage>
</organism>
<evidence type="ECO:0000256" key="2">
    <source>
        <dbReference type="ARBA" id="ARBA00022617"/>
    </source>
</evidence>
<keyword evidence="10" id="KW-1185">Reference proteome</keyword>
<dbReference type="InterPro" id="IPR001128">
    <property type="entry name" value="Cyt_P450"/>
</dbReference>
<evidence type="ECO:0000256" key="3">
    <source>
        <dbReference type="ARBA" id="ARBA00022723"/>
    </source>
</evidence>
<dbReference type="GeneID" id="6079989"/>
<evidence type="ECO:0000256" key="1">
    <source>
        <dbReference type="ARBA" id="ARBA00010617"/>
    </source>
</evidence>
<dbReference type="InterPro" id="IPR050196">
    <property type="entry name" value="Cytochrome_P450_Monoox"/>
</dbReference>
<dbReference type="AlphaFoldDB" id="B0DKC3"/>
<comment type="cofactor">
    <cofactor evidence="7">
        <name>heme</name>
        <dbReference type="ChEBI" id="CHEBI:30413"/>
    </cofactor>
</comment>
<protein>
    <submittedName>
        <fullName evidence="9">Predicted protein</fullName>
    </submittedName>
</protein>
<dbReference type="PANTHER" id="PTHR24291:SF50">
    <property type="entry name" value="BIFUNCTIONAL ALBAFLAVENONE MONOOXYGENASE_TERPENE SYNTHASE"/>
    <property type="match status" value="1"/>
</dbReference>
<keyword evidence="6 8" id="KW-0503">Monooxygenase</keyword>
<dbReference type="GO" id="GO:0020037">
    <property type="term" value="F:heme binding"/>
    <property type="evidence" value="ECO:0007669"/>
    <property type="project" value="InterPro"/>
</dbReference>
<dbReference type="InterPro" id="IPR036396">
    <property type="entry name" value="Cyt_P450_sf"/>
</dbReference>
<evidence type="ECO:0000256" key="5">
    <source>
        <dbReference type="ARBA" id="ARBA00023004"/>
    </source>
</evidence>
<dbReference type="HOGENOM" id="CLU_001570_25_0_1"/>
<dbReference type="EMBL" id="DS547115">
    <property type="protein sequence ID" value="EDR04917.1"/>
    <property type="molecule type" value="Genomic_DNA"/>
</dbReference>
<dbReference type="OrthoDB" id="1470350at2759"/>
<dbReference type="InterPro" id="IPR017972">
    <property type="entry name" value="Cyt_P450_CS"/>
</dbReference>
<sequence length="480" mass="54668">MITIWYKNMMTSLWPSVKTSLILADAAAIKVPKSSTLRVMQMLKRSAQEVTTSRARFPKPLEDYEPLKIFGPSILTSEGEEWKRYRKVAAPAFSDRNYKMVWDETVRVVNGFFDTAWGDQEIVVVDHCVSDITLPISLCIICAAGFGKRLEWNDDLTPIPQGHKMSFKESIEIVCSKFGHRATFADWWLNLTEDGCRIKLAFDELEVYMFEMIKERLSMGKREHSDLFSNLLASSFNDEFGATALTEAELIGNIFVFLFAGHETTAHTLCFTFALLALYPDEQEILFQHIKSVLSDGRTPSGLLNDADAIILRLNKATFLLKQSAEDTTLNASNSRGEKTTIPVPKGTQLQISAPGVHYNPRYWEDPHAFKPSRFLNPDWPRDAFIPFSAGPRACIGRKFVIPRFHQLTLHGLTDLRRRFFETEGIAILTMLVTKYKITVKEEPQFAGETFEQRKERIMKAIGAITLTPIRVPLVFSRRH</sequence>
<dbReference type="Pfam" id="PF00067">
    <property type="entry name" value="p450"/>
    <property type="match status" value="1"/>
</dbReference>
<dbReference type="STRING" id="486041.B0DKC3"/>
<dbReference type="KEGG" id="lbc:LACBIDRAFT_303797"/>
<dbReference type="PRINTS" id="PR00463">
    <property type="entry name" value="EP450I"/>
</dbReference>